<evidence type="ECO:0000313" key="2">
    <source>
        <dbReference type="EMBL" id="CAB4792079.1"/>
    </source>
</evidence>
<dbReference type="EMBL" id="CAFAAM010000019">
    <property type="protein sequence ID" value="CAB4794982.1"/>
    <property type="molecule type" value="Genomic_DNA"/>
</dbReference>
<gene>
    <name evidence="1" type="ORF">UFOPK2624_00627</name>
    <name evidence="2" type="ORF">UFOPK2969_00922</name>
    <name evidence="3" type="ORF">UFOPK3010_00244</name>
    <name evidence="4" type="ORF">UFOPK4371_00569</name>
</gene>
<name>A0A6J6Q2U5_9ZZZZ</name>
<proteinExistence type="predicted"/>
<reference evidence="1" key="1">
    <citation type="submission" date="2020-05" db="EMBL/GenBank/DDBJ databases">
        <authorList>
            <person name="Chiriac C."/>
            <person name="Salcher M."/>
            <person name="Ghai R."/>
            <person name="Kavagutti S V."/>
        </authorList>
    </citation>
    <scope>NUCLEOTIDE SEQUENCE</scope>
</reference>
<evidence type="ECO:0000313" key="4">
    <source>
        <dbReference type="EMBL" id="CAB5075768.1"/>
    </source>
</evidence>
<dbReference type="AlphaFoldDB" id="A0A6J6Q2U5"/>
<organism evidence="1">
    <name type="scientific">freshwater metagenome</name>
    <dbReference type="NCBI Taxonomy" id="449393"/>
    <lineage>
        <taxon>unclassified sequences</taxon>
        <taxon>metagenomes</taxon>
        <taxon>ecological metagenomes</taxon>
    </lineage>
</organism>
<protein>
    <submittedName>
        <fullName evidence="1">Unannotated protein</fullName>
    </submittedName>
</protein>
<evidence type="ECO:0000313" key="3">
    <source>
        <dbReference type="EMBL" id="CAB4794982.1"/>
    </source>
</evidence>
<evidence type="ECO:0000313" key="1">
    <source>
        <dbReference type="EMBL" id="CAB4702454.1"/>
    </source>
</evidence>
<dbReference type="EMBL" id="CAFAAD010000060">
    <property type="protein sequence ID" value="CAB4792079.1"/>
    <property type="molecule type" value="Genomic_DNA"/>
</dbReference>
<dbReference type="EMBL" id="CAEZXY010000017">
    <property type="protein sequence ID" value="CAB4702454.1"/>
    <property type="molecule type" value="Genomic_DNA"/>
</dbReference>
<dbReference type="EMBL" id="CAFBRD010000021">
    <property type="protein sequence ID" value="CAB5075768.1"/>
    <property type="molecule type" value="Genomic_DNA"/>
</dbReference>
<dbReference type="Gene3D" id="1.10.10.10">
    <property type="entry name" value="Winged helix-like DNA-binding domain superfamily/Winged helix DNA-binding domain"/>
    <property type="match status" value="1"/>
</dbReference>
<sequence>MTYMTEATMPVSSAQSAVHQAIPRSVQRSFRLSATTADLLDRQAARAGESRNALADRLLTEGLRREIHPLVTFRSGAAGRREPHLGVSRLKVREVVSTLLASGGDFADAATTFDLPASEIEAAASYYADFAPEIDADIAWAETVAEEERQRWEREQSAFA</sequence>
<dbReference type="InterPro" id="IPR036388">
    <property type="entry name" value="WH-like_DNA-bd_sf"/>
</dbReference>
<accession>A0A6J6Q2U5</accession>